<evidence type="ECO:0000313" key="1">
    <source>
        <dbReference type="EMBL" id="GHH79238.1"/>
    </source>
</evidence>
<sequence>MIGPPPADGVVPDPWELGPGVLGLQLPADHRAFADRYGTVSISDELHICTRPSISVRLALSVLHGASCGGE</sequence>
<dbReference type="AlphaFoldDB" id="A0A919G720"/>
<organism evidence="1 2">
    <name type="scientific">Kitasatospora indigofera</name>
    <dbReference type="NCBI Taxonomy" id="67307"/>
    <lineage>
        <taxon>Bacteria</taxon>
        <taxon>Bacillati</taxon>
        <taxon>Actinomycetota</taxon>
        <taxon>Actinomycetes</taxon>
        <taxon>Kitasatosporales</taxon>
        <taxon>Streptomycetaceae</taxon>
        <taxon>Kitasatospora</taxon>
    </lineage>
</organism>
<comment type="caution">
    <text evidence="1">The sequence shown here is derived from an EMBL/GenBank/DDBJ whole genome shotgun (WGS) entry which is preliminary data.</text>
</comment>
<name>A0A919G720_9ACTN</name>
<proteinExistence type="predicted"/>
<dbReference type="Proteomes" id="UP000617734">
    <property type="component" value="Unassembled WGS sequence"/>
</dbReference>
<keyword evidence="2" id="KW-1185">Reference proteome</keyword>
<reference evidence="1" key="2">
    <citation type="submission" date="2020-09" db="EMBL/GenBank/DDBJ databases">
        <authorList>
            <person name="Sun Q."/>
            <person name="Ohkuma M."/>
        </authorList>
    </citation>
    <scope>NUCLEOTIDE SEQUENCE</scope>
    <source>
        <strain evidence="1">JCM 4646</strain>
    </source>
</reference>
<accession>A0A919G720</accession>
<evidence type="ECO:0000313" key="2">
    <source>
        <dbReference type="Proteomes" id="UP000617734"/>
    </source>
</evidence>
<gene>
    <name evidence="1" type="ORF">GCM10018781_56810</name>
</gene>
<protein>
    <submittedName>
        <fullName evidence="1">Uncharacterized protein</fullName>
    </submittedName>
</protein>
<reference evidence="1" key="1">
    <citation type="journal article" date="2014" name="Int. J. Syst. Evol. Microbiol.">
        <title>Complete genome sequence of Corynebacterium casei LMG S-19264T (=DSM 44701T), isolated from a smear-ripened cheese.</title>
        <authorList>
            <consortium name="US DOE Joint Genome Institute (JGI-PGF)"/>
            <person name="Walter F."/>
            <person name="Albersmeier A."/>
            <person name="Kalinowski J."/>
            <person name="Ruckert C."/>
        </authorList>
    </citation>
    <scope>NUCLEOTIDE SEQUENCE</scope>
    <source>
        <strain evidence="1">JCM 4646</strain>
    </source>
</reference>
<dbReference type="EMBL" id="BNBO01000041">
    <property type="protein sequence ID" value="GHH79238.1"/>
    <property type="molecule type" value="Genomic_DNA"/>
</dbReference>